<sequence>MVWTTLAPLIGVLLGGLMSILTQRVAGRALERGEARRSARELAEARRSERLTHLVEFLSAVQEAERVAVDRHHHNLADEQWQARARQVLDRVWVTQKTIHILCAPEVSETAHSLAWAVQEVIRKGPEDTEDPQDEKVWAHIRPSRQAFLDLVRDQLS</sequence>
<evidence type="ECO:0000313" key="2">
    <source>
        <dbReference type="EMBL" id="KJY32541.1"/>
    </source>
</evidence>
<gene>
    <name evidence="2" type="ORF">VR44_15795</name>
</gene>
<proteinExistence type="predicted"/>
<reference evidence="2 3" key="1">
    <citation type="submission" date="2015-02" db="EMBL/GenBank/DDBJ databases">
        <authorList>
            <person name="Ju K.-S."/>
            <person name="Doroghazi J.R."/>
            <person name="Metcalf W."/>
        </authorList>
    </citation>
    <scope>NUCLEOTIDE SEQUENCE [LARGE SCALE GENOMIC DNA]</scope>
    <source>
        <strain evidence="2 3">NRRL ISP-5550</strain>
    </source>
</reference>
<dbReference type="EMBL" id="JZWV01000407">
    <property type="protein sequence ID" value="KJY32541.1"/>
    <property type="molecule type" value="Genomic_DNA"/>
</dbReference>
<organism evidence="2 3">
    <name type="scientific">Streptomyces katrae</name>
    <dbReference type="NCBI Taxonomy" id="68223"/>
    <lineage>
        <taxon>Bacteria</taxon>
        <taxon>Bacillati</taxon>
        <taxon>Actinomycetota</taxon>
        <taxon>Actinomycetes</taxon>
        <taxon>Kitasatosporales</taxon>
        <taxon>Streptomycetaceae</taxon>
        <taxon>Streptomyces</taxon>
    </lineage>
</organism>
<name>A0A0F4JHW5_9ACTN</name>
<evidence type="ECO:0000256" key="1">
    <source>
        <dbReference type="SAM" id="Phobius"/>
    </source>
</evidence>
<accession>A0A0F4JHW5</accession>
<dbReference type="AlphaFoldDB" id="A0A0F4JHW5"/>
<feature type="transmembrane region" description="Helical" evidence="1">
    <location>
        <begin position="6"/>
        <end position="27"/>
    </location>
</feature>
<protein>
    <submittedName>
        <fullName evidence="2">Uncharacterized protein</fullName>
    </submittedName>
</protein>
<keyword evidence="1" id="KW-1133">Transmembrane helix</keyword>
<keyword evidence="1" id="KW-0812">Transmembrane</keyword>
<keyword evidence="3" id="KW-1185">Reference proteome</keyword>
<dbReference type="PATRIC" id="fig|68223.7.peg.7566"/>
<comment type="caution">
    <text evidence="2">The sequence shown here is derived from an EMBL/GenBank/DDBJ whole genome shotgun (WGS) entry which is preliminary data.</text>
</comment>
<keyword evidence="1" id="KW-0472">Membrane</keyword>
<dbReference type="Proteomes" id="UP000033551">
    <property type="component" value="Unassembled WGS sequence"/>
</dbReference>
<evidence type="ECO:0000313" key="3">
    <source>
        <dbReference type="Proteomes" id="UP000033551"/>
    </source>
</evidence>